<protein>
    <submittedName>
        <fullName evidence="2">Uncharacterized protein</fullName>
    </submittedName>
</protein>
<reference evidence="2" key="1">
    <citation type="submission" date="2022-07" db="EMBL/GenBank/DDBJ databases">
        <title>Draft genome sequence of Zalerion maritima ATCC 34329, a (micro)plastics degrading marine fungus.</title>
        <authorList>
            <person name="Paco A."/>
            <person name="Goncalves M.F.M."/>
            <person name="Rocha-Santos T.A.P."/>
            <person name="Alves A."/>
        </authorList>
    </citation>
    <scope>NUCLEOTIDE SEQUENCE</scope>
    <source>
        <strain evidence="2">ATCC 34329</strain>
    </source>
</reference>
<gene>
    <name evidence="2" type="ORF">MKZ38_010782</name>
</gene>
<keyword evidence="3" id="KW-1185">Reference proteome</keyword>
<feature type="compositionally biased region" description="Polar residues" evidence="1">
    <location>
        <begin position="101"/>
        <end position="119"/>
    </location>
</feature>
<proteinExistence type="predicted"/>
<sequence>MNPYLEINNIPYIELEKYPRIITSLIHQLAGAEKTYGIQSGGAIAEAEVEQEVEQEEDTTNTSSPENEKTQDESALPDHEKPCPVTSLLDAQPAPWPDDSTPLSLPASQNGGATSTPTNGRLDRPPAIQNLVPHPRQPATRADGLPLRPATLRKRRLRDRRRCS</sequence>
<accession>A0AAD5RY33</accession>
<evidence type="ECO:0000313" key="3">
    <source>
        <dbReference type="Proteomes" id="UP001201980"/>
    </source>
</evidence>
<feature type="compositionally biased region" description="Basic residues" evidence="1">
    <location>
        <begin position="151"/>
        <end position="164"/>
    </location>
</feature>
<dbReference type="EMBL" id="JAKWBI020000009">
    <property type="protein sequence ID" value="KAJ2906791.1"/>
    <property type="molecule type" value="Genomic_DNA"/>
</dbReference>
<feature type="compositionally biased region" description="Basic and acidic residues" evidence="1">
    <location>
        <begin position="66"/>
        <end position="82"/>
    </location>
</feature>
<dbReference type="AlphaFoldDB" id="A0AAD5RY33"/>
<comment type="caution">
    <text evidence="2">The sequence shown here is derived from an EMBL/GenBank/DDBJ whole genome shotgun (WGS) entry which is preliminary data.</text>
</comment>
<evidence type="ECO:0000313" key="2">
    <source>
        <dbReference type="EMBL" id="KAJ2906791.1"/>
    </source>
</evidence>
<evidence type="ECO:0000256" key="1">
    <source>
        <dbReference type="SAM" id="MobiDB-lite"/>
    </source>
</evidence>
<organism evidence="2 3">
    <name type="scientific">Zalerion maritima</name>
    <dbReference type="NCBI Taxonomy" id="339359"/>
    <lineage>
        <taxon>Eukaryota</taxon>
        <taxon>Fungi</taxon>
        <taxon>Dikarya</taxon>
        <taxon>Ascomycota</taxon>
        <taxon>Pezizomycotina</taxon>
        <taxon>Sordariomycetes</taxon>
        <taxon>Lulworthiomycetidae</taxon>
        <taxon>Lulworthiales</taxon>
        <taxon>Lulworthiaceae</taxon>
        <taxon>Zalerion</taxon>
    </lineage>
</organism>
<dbReference type="Proteomes" id="UP001201980">
    <property type="component" value="Unassembled WGS sequence"/>
</dbReference>
<name>A0AAD5RY33_9PEZI</name>
<feature type="compositionally biased region" description="Acidic residues" evidence="1">
    <location>
        <begin position="47"/>
        <end position="59"/>
    </location>
</feature>
<feature type="region of interest" description="Disordered" evidence="1">
    <location>
        <begin position="43"/>
        <end position="164"/>
    </location>
</feature>